<dbReference type="eggNOG" id="COG2345">
    <property type="taxonomic scope" value="Bacteria"/>
</dbReference>
<dbReference type="Gene3D" id="1.10.10.10">
    <property type="entry name" value="Winged helix-like DNA-binding domain superfamily/Winged helix DNA-binding domain"/>
    <property type="match status" value="1"/>
</dbReference>
<gene>
    <name evidence="2" type="ordered locus">DSY1471</name>
</gene>
<sequence>MERGVLMASNALNSLLNPVRMNILQLFLENETETVKRIAEELPDLPPASLYRHVNKLVEDEIIEVCAEYKIRGTVEKVYRLKNDPSLHFYAFAMTLLRDFDKYLQNKDYDLVQDRIDFQSYALYLSDQECDELVQTLRETLHKMADTKSGGGERRLRKFSFAVIPGDEKGK</sequence>
<dbReference type="InterPro" id="IPR036390">
    <property type="entry name" value="WH_DNA-bd_sf"/>
</dbReference>
<protein>
    <recommendedName>
        <fullName evidence="1">HTH arsR-type domain-containing protein</fullName>
    </recommendedName>
</protein>
<dbReference type="CDD" id="cd00090">
    <property type="entry name" value="HTH_ARSR"/>
    <property type="match status" value="1"/>
</dbReference>
<dbReference type="Proteomes" id="UP000001946">
    <property type="component" value="Chromosome"/>
</dbReference>
<feature type="domain" description="HTH arsR-type" evidence="1">
    <location>
        <begin position="10"/>
        <end position="95"/>
    </location>
</feature>
<dbReference type="SMART" id="SM00418">
    <property type="entry name" value="HTH_ARSR"/>
    <property type="match status" value="1"/>
</dbReference>
<proteinExistence type="predicted"/>
<dbReference type="Pfam" id="PF12840">
    <property type="entry name" value="HTH_20"/>
    <property type="match status" value="1"/>
</dbReference>
<dbReference type="STRING" id="138119.DSY1471"/>
<accession>Q24XI2</accession>
<dbReference type="HOGENOM" id="CLU_100916_0_0_9"/>
<organism evidence="2 3">
    <name type="scientific">Desulfitobacterium hafniense (strain Y51)</name>
    <dbReference type="NCBI Taxonomy" id="138119"/>
    <lineage>
        <taxon>Bacteria</taxon>
        <taxon>Bacillati</taxon>
        <taxon>Bacillota</taxon>
        <taxon>Clostridia</taxon>
        <taxon>Eubacteriales</taxon>
        <taxon>Desulfitobacteriaceae</taxon>
        <taxon>Desulfitobacterium</taxon>
    </lineage>
</organism>
<dbReference type="InterPro" id="IPR001845">
    <property type="entry name" value="HTH_ArsR_DNA-bd_dom"/>
</dbReference>
<dbReference type="AlphaFoldDB" id="Q24XI2"/>
<dbReference type="EMBL" id="AP008230">
    <property type="protein sequence ID" value="BAE83260.1"/>
    <property type="molecule type" value="Genomic_DNA"/>
</dbReference>
<keyword evidence="3" id="KW-1185">Reference proteome</keyword>
<dbReference type="GO" id="GO:0003700">
    <property type="term" value="F:DNA-binding transcription factor activity"/>
    <property type="evidence" value="ECO:0007669"/>
    <property type="project" value="InterPro"/>
</dbReference>
<dbReference type="KEGG" id="dsy:DSY1471"/>
<dbReference type="SUPFAM" id="SSF46785">
    <property type="entry name" value="Winged helix' DNA-binding domain"/>
    <property type="match status" value="1"/>
</dbReference>
<evidence type="ECO:0000259" key="1">
    <source>
        <dbReference type="SMART" id="SM00418"/>
    </source>
</evidence>
<evidence type="ECO:0000313" key="3">
    <source>
        <dbReference type="Proteomes" id="UP000001946"/>
    </source>
</evidence>
<dbReference type="InterPro" id="IPR011991">
    <property type="entry name" value="ArsR-like_HTH"/>
</dbReference>
<evidence type="ECO:0000313" key="2">
    <source>
        <dbReference type="EMBL" id="BAE83260.1"/>
    </source>
</evidence>
<dbReference type="InterPro" id="IPR036388">
    <property type="entry name" value="WH-like_DNA-bd_sf"/>
</dbReference>
<reference evidence="2 3" key="1">
    <citation type="journal article" date="2006" name="J. Bacteriol.">
        <title>Complete genome sequence of the dehalorespiring bacterium Desulfitobacterium hafniense Y51 and comparison with Dehalococcoides ethenogenes 195.</title>
        <authorList>
            <person name="Nonaka H."/>
            <person name="Keresztes G."/>
            <person name="Shinoda Y."/>
            <person name="Ikenaga Y."/>
            <person name="Abe M."/>
            <person name="Naito K."/>
            <person name="Inatomi K."/>
            <person name="Furukawa K."/>
            <person name="Inui M."/>
            <person name="Yukawa H."/>
        </authorList>
    </citation>
    <scope>NUCLEOTIDE SEQUENCE [LARGE SCALE GENOMIC DNA]</scope>
    <source>
        <strain evidence="2 3">Y51</strain>
    </source>
</reference>
<name>Q24XI2_DESHY</name>
<dbReference type="Gene3D" id="6.10.140.2180">
    <property type="match status" value="1"/>
</dbReference>